<evidence type="ECO:0000313" key="5">
    <source>
        <dbReference type="EMBL" id="EDV21279.1"/>
    </source>
</evidence>
<evidence type="ECO:0000256" key="1">
    <source>
        <dbReference type="ARBA" id="ARBA00004123"/>
    </source>
</evidence>
<keyword evidence="6" id="KW-1185">Reference proteome</keyword>
<dbReference type="Pfam" id="PF10187">
    <property type="entry name" value="FAM192A_Fyv6_N"/>
    <property type="match status" value="1"/>
</dbReference>
<comment type="subcellular location">
    <subcellularLocation>
        <location evidence="1">Nucleus</location>
    </subcellularLocation>
</comment>
<feature type="region of interest" description="Disordered" evidence="3">
    <location>
        <begin position="34"/>
        <end position="55"/>
    </location>
</feature>
<dbReference type="eggNOG" id="KOG4036">
    <property type="taxonomic scope" value="Eukaryota"/>
</dbReference>
<evidence type="ECO:0000256" key="2">
    <source>
        <dbReference type="ARBA" id="ARBA00023242"/>
    </source>
</evidence>
<proteinExistence type="predicted"/>
<sequence>MSYFSQEGMNASTKGQLKSFVTETELEDLRRQREEEWKKVKDESSKSVIDRPEELTDRRSLYEQLQEQKTKKQEEWDEQFKFKNMIRGLDDDEADFLDNSNQLQADLETLINVYEAVSSLASKEVDNKPIVETHKSYPPEIIKNNKKTQSQLLSGLVRQRKRSFEEKESKPIDSDTRQSDAKKIKPTTTSSPPDETAIAIPGIGVYSDSSSSEEND</sequence>
<dbReference type="GeneID" id="6757459"/>
<evidence type="ECO:0000256" key="3">
    <source>
        <dbReference type="SAM" id="MobiDB-lite"/>
    </source>
</evidence>
<dbReference type="InterPro" id="IPR019331">
    <property type="entry name" value="FAM192A/Fyv6_N"/>
</dbReference>
<feature type="compositionally biased region" description="Basic and acidic residues" evidence="3">
    <location>
        <begin position="162"/>
        <end position="183"/>
    </location>
</feature>
<name>B3S7F2_TRIAD</name>
<organism evidence="5 6">
    <name type="scientific">Trichoplax adhaerens</name>
    <name type="common">Trichoplax reptans</name>
    <dbReference type="NCBI Taxonomy" id="10228"/>
    <lineage>
        <taxon>Eukaryota</taxon>
        <taxon>Metazoa</taxon>
        <taxon>Placozoa</taxon>
        <taxon>Uniplacotomia</taxon>
        <taxon>Trichoplacea</taxon>
        <taxon>Trichoplacidae</taxon>
        <taxon>Trichoplax</taxon>
    </lineage>
</organism>
<evidence type="ECO:0000259" key="4">
    <source>
        <dbReference type="Pfam" id="PF10187"/>
    </source>
</evidence>
<dbReference type="InterPro" id="IPR039845">
    <property type="entry name" value="FAM192A"/>
</dbReference>
<dbReference type="GO" id="GO:0005634">
    <property type="term" value="C:nucleus"/>
    <property type="evidence" value="ECO:0000318"/>
    <property type="project" value="GO_Central"/>
</dbReference>
<dbReference type="OrthoDB" id="75807at2759"/>
<feature type="region of interest" description="Disordered" evidence="3">
    <location>
        <begin position="141"/>
        <end position="216"/>
    </location>
</feature>
<dbReference type="RefSeq" id="XP_002116246.1">
    <property type="nucleotide sequence ID" value="XM_002116210.1"/>
</dbReference>
<dbReference type="InParanoid" id="B3S7F2"/>
<gene>
    <name evidence="5" type="ORF">TRIADDRAFT_60144</name>
</gene>
<dbReference type="CTD" id="6757459"/>
<accession>B3S7F2</accession>
<dbReference type="KEGG" id="tad:TRIADDRAFT_60144"/>
<reference evidence="5 6" key="1">
    <citation type="journal article" date="2008" name="Nature">
        <title>The Trichoplax genome and the nature of placozoans.</title>
        <authorList>
            <person name="Srivastava M."/>
            <person name="Begovic E."/>
            <person name="Chapman J."/>
            <person name="Putnam N.H."/>
            <person name="Hellsten U."/>
            <person name="Kawashima T."/>
            <person name="Kuo A."/>
            <person name="Mitros T."/>
            <person name="Salamov A."/>
            <person name="Carpenter M.L."/>
            <person name="Signorovitch A.Y."/>
            <person name="Moreno M.A."/>
            <person name="Kamm K."/>
            <person name="Grimwood J."/>
            <person name="Schmutz J."/>
            <person name="Shapiro H."/>
            <person name="Grigoriev I.V."/>
            <person name="Buss L.W."/>
            <person name="Schierwater B."/>
            <person name="Dellaporta S.L."/>
            <person name="Rokhsar D.S."/>
        </authorList>
    </citation>
    <scope>NUCLEOTIDE SEQUENCE [LARGE SCALE GENOMIC DNA]</scope>
    <source>
        <strain evidence="5 6">Grell-BS-1999</strain>
    </source>
</reference>
<feature type="domain" description="FAM192A/Fyv6 N-terminal" evidence="4">
    <location>
        <begin position="20"/>
        <end position="109"/>
    </location>
</feature>
<dbReference type="AlphaFoldDB" id="B3S7F2"/>
<dbReference type="PANTHER" id="PTHR13495">
    <property type="entry name" value="NEFA-INTERACTING NUCLEAR PROTEIN NIP30"/>
    <property type="match status" value="1"/>
</dbReference>
<dbReference type="STRING" id="10228.B3S7F2"/>
<dbReference type="PhylomeDB" id="B3S7F2"/>
<dbReference type="EMBL" id="DS985254">
    <property type="protein sequence ID" value="EDV21279.1"/>
    <property type="molecule type" value="Genomic_DNA"/>
</dbReference>
<keyword evidence="2" id="KW-0539">Nucleus</keyword>
<dbReference type="Proteomes" id="UP000009022">
    <property type="component" value="Unassembled WGS sequence"/>
</dbReference>
<dbReference type="HOGENOM" id="CLU_081950_0_0_1"/>
<evidence type="ECO:0000313" key="6">
    <source>
        <dbReference type="Proteomes" id="UP000009022"/>
    </source>
</evidence>
<protein>
    <recommendedName>
        <fullName evidence="4">FAM192A/Fyv6 N-terminal domain-containing protein</fullName>
    </recommendedName>
</protein>
<dbReference type="PANTHER" id="PTHR13495:SF0">
    <property type="entry name" value="PSME3-INTERACTING PROTEIN"/>
    <property type="match status" value="1"/>
</dbReference>